<name>A0A164ZZ28_9AGAM</name>
<dbReference type="InterPro" id="IPR024977">
    <property type="entry name" value="Apc4-like_WD40_dom"/>
</dbReference>
<dbReference type="GO" id="GO:0030864">
    <property type="term" value="C:cortical actin cytoskeleton"/>
    <property type="evidence" value="ECO:0007669"/>
    <property type="project" value="TreeGrafter"/>
</dbReference>
<dbReference type="InterPro" id="IPR015943">
    <property type="entry name" value="WD40/YVTN_repeat-like_dom_sf"/>
</dbReference>
<keyword evidence="1 4" id="KW-0853">WD repeat</keyword>
<dbReference type="PROSITE" id="PS00678">
    <property type="entry name" value="WD_REPEATS_1"/>
    <property type="match status" value="2"/>
</dbReference>
<evidence type="ECO:0000259" key="5">
    <source>
        <dbReference type="Pfam" id="PF12894"/>
    </source>
</evidence>
<dbReference type="FunFam" id="2.130.10.10:FF:000167">
    <property type="entry name" value="Actin-interacting protein 1"/>
    <property type="match status" value="1"/>
</dbReference>
<protein>
    <submittedName>
        <fullName evidence="6">WD40 repeat-like protein</fullName>
    </submittedName>
</protein>
<gene>
    <name evidence="6" type="ORF">SISNIDRAFT_448445</name>
</gene>
<dbReference type="SMART" id="SM00320">
    <property type="entry name" value="WD40"/>
    <property type="match status" value="9"/>
</dbReference>
<feature type="repeat" description="WD" evidence="4">
    <location>
        <begin position="226"/>
        <end position="267"/>
    </location>
</feature>
<dbReference type="InterPro" id="IPR019775">
    <property type="entry name" value="WD40_repeat_CS"/>
</dbReference>
<dbReference type="AlphaFoldDB" id="A0A164ZZ28"/>
<dbReference type="PRINTS" id="PR00320">
    <property type="entry name" value="GPROTEINBRPT"/>
</dbReference>
<sequence>MSSKRLALYPSAPNTARGQATKISSHGSKVVYANARSIIIRDLENDSAVTAYAGHIQPTTVARISPSGYYCASADTSGLVRIWDTVGEENILKGEYRVLGGRINDLAWDGESKRIIAVGDGREKFGHAFMMETGSSTGDIIGHSKPINAVAIRHQRPFRAATAADDGIIAFHNGVPFKYDKTIKTHSKFVQSLCYSSSGDHFASAGSDFKVFVYDGKTGENAIEIPNAHTGTVYAVSWSPDNRTLLTSAADRTVKLWDVETQKSIISWTVGDDIQSQQVGNTWAGKSSDTGIVSVSLSGDLNIFDKRSSSGPVKILQGVQKAVTSATVTSDGTYIAGSADGRVVAFSDNGVASVVKGEGHSNFVSGLSSTANSVWSAGYDDHVRAIFDGAFQQPGISTASQPKGIAAFGDLAFVIESDSIEIVKPGSKTIKKALLSYDPSAIGVSSSGVVAVGGNDHQVHILDQDLTEKGKMEGNKGPITAISFSPDSKLVAVGDSAGKIVVYDVAERKATISRWTYHSAKITSLSWASDSKRLVSGSLDTHVYVWDVARPAKNIAIKNAVPGGVNAVNWIEANGLKGKIGASGADPCIRFWEVIFHA</sequence>
<feature type="repeat" description="WD" evidence="4">
    <location>
        <begin position="52"/>
        <end position="93"/>
    </location>
</feature>
<dbReference type="PANTHER" id="PTHR19856">
    <property type="entry name" value="WD-REPEATCONTAINING PROTEIN WDR1"/>
    <property type="match status" value="1"/>
</dbReference>
<dbReference type="Pfam" id="PF00400">
    <property type="entry name" value="WD40"/>
    <property type="match status" value="4"/>
</dbReference>
<dbReference type="FunFam" id="2.130.10.10:FF:000102">
    <property type="entry name" value="Actin-interacting protein 1"/>
    <property type="match status" value="1"/>
</dbReference>
<feature type="repeat" description="WD" evidence="4">
    <location>
        <begin position="472"/>
        <end position="513"/>
    </location>
</feature>
<dbReference type="Gene3D" id="2.130.10.10">
    <property type="entry name" value="YVTN repeat-like/Quinoprotein amine dehydrogenase"/>
    <property type="match status" value="2"/>
</dbReference>
<dbReference type="Pfam" id="PF12894">
    <property type="entry name" value="ANAPC4_WD40"/>
    <property type="match status" value="1"/>
</dbReference>
<evidence type="ECO:0000256" key="4">
    <source>
        <dbReference type="PROSITE-ProRule" id="PRU00221"/>
    </source>
</evidence>
<feature type="repeat" description="WD" evidence="4">
    <location>
        <begin position="183"/>
        <end position="224"/>
    </location>
</feature>
<dbReference type="PROSITE" id="PS50294">
    <property type="entry name" value="WD_REPEATS_REGION"/>
    <property type="match status" value="2"/>
</dbReference>
<proteinExistence type="inferred from homology"/>
<dbReference type="OrthoDB" id="2306at2759"/>
<dbReference type="GO" id="GO:0051015">
    <property type="term" value="F:actin filament binding"/>
    <property type="evidence" value="ECO:0007669"/>
    <property type="project" value="TreeGrafter"/>
</dbReference>
<evidence type="ECO:0000256" key="2">
    <source>
        <dbReference type="ARBA" id="ARBA00022737"/>
    </source>
</evidence>
<organism evidence="6 7">
    <name type="scientific">Sistotremastrum niveocremeum HHB9708</name>
    <dbReference type="NCBI Taxonomy" id="1314777"/>
    <lineage>
        <taxon>Eukaryota</taxon>
        <taxon>Fungi</taxon>
        <taxon>Dikarya</taxon>
        <taxon>Basidiomycota</taxon>
        <taxon>Agaricomycotina</taxon>
        <taxon>Agaricomycetes</taxon>
        <taxon>Sistotremastrales</taxon>
        <taxon>Sistotremastraceae</taxon>
        <taxon>Sertulicium</taxon>
        <taxon>Sertulicium niveocremeum</taxon>
    </lineage>
</organism>
<evidence type="ECO:0000313" key="7">
    <source>
        <dbReference type="Proteomes" id="UP000076722"/>
    </source>
</evidence>
<dbReference type="GO" id="GO:0030042">
    <property type="term" value="P:actin filament depolymerization"/>
    <property type="evidence" value="ECO:0007669"/>
    <property type="project" value="TreeGrafter"/>
</dbReference>
<dbReference type="InterPro" id="IPR036322">
    <property type="entry name" value="WD40_repeat_dom_sf"/>
</dbReference>
<keyword evidence="2" id="KW-0677">Repeat</keyword>
<dbReference type="SUPFAM" id="SSF50978">
    <property type="entry name" value="WD40 repeat-like"/>
    <property type="match status" value="2"/>
</dbReference>
<keyword evidence="7" id="KW-1185">Reference proteome</keyword>
<dbReference type="InterPro" id="IPR001680">
    <property type="entry name" value="WD40_rpt"/>
</dbReference>
<dbReference type="PROSITE" id="PS50082">
    <property type="entry name" value="WD_REPEATS_2"/>
    <property type="match status" value="5"/>
</dbReference>
<evidence type="ECO:0000256" key="3">
    <source>
        <dbReference type="ARBA" id="ARBA00038366"/>
    </source>
</evidence>
<dbReference type="PANTHER" id="PTHR19856:SF0">
    <property type="entry name" value="WD REPEAT-CONTAINING PROTEIN 1"/>
    <property type="match status" value="1"/>
</dbReference>
<accession>A0A164ZZ28</accession>
<evidence type="ECO:0000313" key="6">
    <source>
        <dbReference type="EMBL" id="KZS98259.1"/>
    </source>
</evidence>
<dbReference type="InterPro" id="IPR020472">
    <property type="entry name" value="WD40_PAC1"/>
</dbReference>
<dbReference type="Proteomes" id="UP000076722">
    <property type="component" value="Unassembled WGS sequence"/>
</dbReference>
<dbReference type="STRING" id="1314777.A0A164ZZ28"/>
<reference evidence="6 7" key="1">
    <citation type="journal article" date="2016" name="Mol. Biol. Evol.">
        <title>Comparative Genomics of Early-Diverging Mushroom-Forming Fungi Provides Insights into the Origins of Lignocellulose Decay Capabilities.</title>
        <authorList>
            <person name="Nagy L.G."/>
            <person name="Riley R."/>
            <person name="Tritt A."/>
            <person name="Adam C."/>
            <person name="Daum C."/>
            <person name="Floudas D."/>
            <person name="Sun H."/>
            <person name="Yadav J.S."/>
            <person name="Pangilinan J."/>
            <person name="Larsson K.H."/>
            <person name="Matsuura K."/>
            <person name="Barry K."/>
            <person name="Labutti K."/>
            <person name="Kuo R."/>
            <person name="Ohm R.A."/>
            <person name="Bhattacharya S.S."/>
            <person name="Shirouzu T."/>
            <person name="Yoshinaga Y."/>
            <person name="Martin F.M."/>
            <person name="Grigoriev I.V."/>
            <person name="Hibbett D.S."/>
        </authorList>
    </citation>
    <scope>NUCLEOTIDE SEQUENCE [LARGE SCALE GENOMIC DNA]</scope>
    <source>
        <strain evidence="6 7">HHB9708</strain>
    </source>
</reference>
<feature type="domain" description="Anaphase-promoting complex subunit 4-like WD40" evidence="5">
    <location>
        <begin position="471"/>
        <end position="529"/>
    </location>
</feature>
<dbReference type="EMBL" id="KV419395">
    <property type="protein sequence ID" value="KZS98259.1"/>
    <property type="molecule type" value="Genomic_DNA"/>
</dbReference>
<evidence type="ECO:0000256" key="1">
    <source>
        <dbReference type="ARBA" id="ARBA00022574"/>
    </source>
</evidence>
<feature type="repeat" description="WD" evidence="4">
    <location>
        <begin position="515"/>
        <end position="548"/>
    </location>
</feature>
<comment type="similarity">
    <text evidence="3">Belongs to the WD repeat AIP1 family.</text>
</comment>